<proteinExistence type="predicted"/>
<organism evidence="2 3">
    <name type="scientific">Pocillopora meandrina</name>
    <dbReference type="NCBI Taxonomy" id="46732"/>
    <lineage>
        <taxon>Eukaryota</taxon>
        <taxon>Metazoa</taxon>
        <taxon>Cnidaria</taxon>
        <taxon>Anthozoa</taxon>
        <taxon>Hexacorallia</taxon>
        <taxon>Scleractinia</taxon>
        <taxon>Astrocoeniina</taxon>
        <taxon>Pocilloporidae</taxon>
        <taxon>Pocillopora</taxon>
    </lineage>
</organism>
<feature type="compositionally biased region" description="Low complexity" evidence="1">
    <location>
        <begin position="129"/>
        <end position="139"/>
    </location>
</feature>
<keyword evidence="3" id="KW-1185">Reference proteome</keyword>
<evidence type="ECO:0000256" key="1">
    <source>
        <dbReference type="SAM" id="MobiDB-lite"/>
    </source>
</evidence>
<dbReference type="AlphaFoldDB" id="A0AAU9XMP6"/>
<evidence type="ECO:0000313" key="3">
    <source>
        <dbReference type="Proteomes" id="UP001159428"/>
    </source>
</evidence>
<comment type="caution">
    <text evidence="2">The sequence shown here is derived from an EMBL/GenBank/DDBJ whole genome shotgun (WGS) entry which is preliminary data.</text>
</comment>
<feature type="compositionally biased region" description="Polar residues" evidence="1">
    <location>
        <begin position="192"/>
        <end position="204"/>
    </location>
</feature>
<feature type="region of interest" description="Disordered" evidence="1">
    <location>
        <begin position="113"/>
        <end position="204"/>
    </location>
</feature>
<reference evidence="2 3" key="1">
    <citation type="submission" date="2022-05" db="EMBL/GenBank/DDBJ databases">
        <authorList>
            <consortium name="Genoscope - CEA"/>
            <person name="William W."/>
        </authorList>
    </citation>
    <scope>NUCLEOTIDE SEQUENCE [LARGE SCALE GENOMIC DNA]</scope>
</reference>
<accession>A0AAU9XMP6</accession>
<evidence type="ECO:0000313" key="2">
    <source>
        <dbReference type="EMBL" id="CAH3153147.1"/>
    </source>
</evidence>
<protein>
    <submittedName>
        <fullName evidence="2">Uncharacterized protein</fullName>
    </submittedName>
</protein>
<name>A0AAU9XMP6_9CNID</name>
<gene>
    <name evidence="2" type="ORF">PMEA_00027012</name>
</gene>
<dbReference type="Proteomes" id="UP001159428">
    <property type="component" value="Unassembled WGS sequence"/>
</dbReference>
<sequence length="310" mass="33895">MSAKDINALTICPFHRSELGTGWRRSQNTCRIPDEIASHGKGKGVKGDRCASRAISKVIFQITGILVPLGSGVAFMNPIAKKVILKCREIFESRSQIDELTLAIKDLKMANSSDIPMNPTVTPEKHEPPALATETTETLYHPSESSEDFESAKGVKGTCSSSEIPPGLTAETPGSFYHPSESSEDSDGAKDTTAQNTTLPHSESKTSLLNVVRKVIPERVIQQYNLFCTETGFAPMGRSTLHNILDLCSASVRNSLQGLDYFTAQGTQAFDDLESVVDKLGEDCTHFNELKCTRPLSSLRAKLSRRHRLP</sequence>
<dbReference type="EMBL" id="CALNXJ010000052">
    <property type="protein sequence ID" value="CAH3153147.1"/>
    <property type="molecule type" value="Genomic_DNA"/>
</dbReference>